<keyword evidence="4 7" id="KW-1133">Transmembrane helix</keyword>
<dbReference type="Pfam" id="PF05602">
    <property type="entry name" value="CLPTM1"/>
    <property type="match status" value="1"/>
</dbReference>
<evidence type="ECO:0000256" key="4">
    <source>
        <dbReference type="ARBA" id="ARBA00022989"/>
    </source>
</evidence>
<evidence type="ECO:0000256" key="3">
    <source>
        <dbReference type="ARBA" id="ARBA00022692"/>
    </source>
</evidence>
<sequence length="802" mass="88024">MSRPAAAAAAGAAAGARSQPGAQVGGGATPGRADAPDWKSSIFRAVILYFVMQQLVGPNGLIAKYRGTATTPAPAAGTATADSTTTSTSSSSSSSQTPPSQAQPGVPNGPQLPLARSIWDANQTLDLYVFLAQGPPPSLPEILSQYSQWTHYGLGPYALDIQPRIDFAATEYQPLLSHHTGSSSTRQPIFSHPSSTNTLPAVKFPGISYDQPKLDLKADLGNFNISDPVRTGNHSIWAEIFLCVSGASPNPQDPTHSPLLVHRQRKLLTRLFPRKKRRVERNLFNSSSTPALEAQQQQHEQQQEAHDDFDEKNPPIGTHWHRNFTLALVPFANEDKIKLALEPPPTAQFIFPVMDPAQAQQVAQLGAYDPNVRFRLPVLKEEQGEVDEQHEKAAYHYPIVVPSDFWLLRGAMHPINSTVHSLPLHINLYTTSQWKFKIQSNMNEGWEKAQNGQATGLGAQAGTAEIDMLKSILLETSPWWLILTAVVSLLHSLFEILAFSSDIGDWRKREDLSGISVGSILTNVVTQIIILLYLLDSNEETSYMIIMGQGVGAAIEAWKLTKAVKVAVVPTTASGANTVWSLWGLLPYQLLILNKRVLSEEEKKTQEYDRLAFRIVGAVAVPILVLYALYSALYNSHRGWWSFVIQTLTSFVYTFGFVSLVPQLILNYKLKSTAGFSSRTLVYKILGTVVDDFFAFAIPQPTLHRLACFRDDLVFLVFLYQRWLYGVDLTRQNELGEIVDKEGAKRKELAAAAAAASSSSKQGEKKAEADDDDAAHSNGKASSTAVEKNTGSATSRKQKNQR</sequence>
<evidence type="ECO:0000256" key="6">
    <source>
        <dbReference type="SAM" id="MobiDB-lite"/>
    </source>
</evidence>
<name>A0A177V988_9BASI</name>
<dbReference type="InterPro" id="IPR008429">
    <property type="entry name" value="CLPTM1"/>
</dbReference>
<feature type="region of interest" description="Disordered" evidence="6">
    <location>
        <begin position="1"/>
        <end position="35"/>
    </location>
</feature>
<evidence type="ECO:0000256" key="5">
    <source>
        <dbReference type="ARBA" id="ARBA00023136"/>
    </source>
</evidence>
<proteinExistence type="inferred from homology"/>
<feature type="transmembrane region" description="Helical" evidence="7">
    <location>
        <begin position="639"/>
        <end position="661"/>
    </location>
</feature>
<gene>
    <name evidence="8" type="ORF">A4X03_0g6054</name>
</gene>
<comment type="subcellular location">
    <subcellularLocation>
        <location evidence="1">Membrane</location>
        <topology evidence="1">Multi-pass membrane protein</topology>
    </subcellularLocation>
</comment>
<comment type="similarity">
    <text evidence="2">Belongs to the CLPTM1 family.</text>
</comment>
<dbReference type="Proteomes" id="UP000077671">
    <property type="component" value="Unassembled WGS sequence"/>
</dbReference>
<evidence type="ECO:0008006" key="10">
    <source>
        <dbReference type="Google" id="ProtNLM"/>
    </source>
</evidence>
<feature type="compositionally biased region" description="Low complexity" evidence="6">
    <location>
        <begin position="1"/>
        <end position="16"/>
    </location>
</feature>
<feature type="compositionally biased region" description="Polar residues" evidence="6">
    <location>
        <begin position="779"/>
        <end position="795"/>
    </location>
</feature>
<reference evidence="8" key="1">
    <citation type="submission" date="2016-04" db="EMBL/GenBank/DDBJ databases">
        <authorList>
            <person name="Nguyen H.D."/>
            <person name="Kesanakurti P."/>
            <person name="Cullis J."/>
            <person name="Levesque C.A."/>
            <person name="Hambleton S."/>
        </authorList>
    </citation>
    <scope>NUCLEOTIDE SEQUENCE</scope>
    <source>
        <strain evidence="8">DAOMC 238032</strain>
    </source>
</reference>
<keyword evidence="3 7" id="KW-0812">Transmembrane</keyword>
<feature type="transmembrane region" description="Helical" evidence="7">
    <location>
        <begin position="479"/>
        <end position="500"/>
    </location>
</feature>
<feature type="region of interest" description="Disordered" evidence="6">
    <location>
        <begin position="753"/>
        <end position="802"/>
    </location>
</feature>
<dbReference type="GO" id="GO:0016020">
    <property type="term" value="C:membrane"/>
    <property type="evidence" value="ECO:0007669"/>
    <property type="project" value="UniProtKB-SubCell"/>
</dbReference>
<reference evidence="8" key="2">
    <citation type="journal article" date="2019" name="IMA Fungus">
        <title>Genome sequencing and comparison of five Tilletia species to identify candidate genes for the detection of regulated species infecting wheat.</title>
        <authorList>
            <person name="Nguyen H.D.T."/>
            <person name="Sultana T."/>
            <person name="Kesanakurti P."/>
            <person name="Hambleton S."/>
        </authorList>
    </citation>
    <scope>NUCLEOTIDE SEQUENCE</scope>
    <source>
        <strain evidence="8">DAOMC 238032</strain>
    </source>
</reference>
<dbReference type="GO" id="GO:0012505">
    <property type="term" value="C:endomembrane system"/>
    <property type="evidence" value="ECO:0007669"/>
    <property type="project" value="TreeGrafter"/>
</dbReference>
<evidence type="ECO:0000313" key="8">
    <source>
        <dbReference type="EMBL" id="KAE8252861.1"/>
    </source>
</evidence>
<evidence type="ECO:0000313" key="9">
    <source>
        <dbReference type="Proteomes" id="UP000077671"/>
    </source>
</evidence>
<feature type="transmembrane region" description="Helical" evidence="7">
    <location>
        <begin position="512"/>
        <end position="535"/>
    </location>
</feature>
<feature type="compositionally biased region" description="Low complexity" evidence="6">
    <location>
        <begin position="71"/>
        <end position="105"/>
    </location>
</feature>
<dbReference type="InterPro" id="IPR006603">
    <property type="entry name" value="PQ-loop_rpt"/>
</dbReference>
<comment type="caution">
    <text evidence="8">The sequence shown here is derived from an EMBL/GenBank/DDBJ whole genome shotgun (WGS) entry which is preliminary data.</text>
</comment>
<accession>A0A177V988</accession>
<dbReference type="PANTHER" id="PTHR21347:SF0">
    <property type="entry name" value="LIPID SCRAMBLASE CLPTM1L"/>
    <property type="match status" value="1"/>
</dbReference>
<organism evidence="8 9">
    <name type="scientific">Tilletia caries</name>
    <name type="common">wheat bunt fungus</name>
    <dbReference type="NCBI Taxonomy" id="13290"/>
    <lineage>
        <taxon>Eukaryota</taxon>
        <taxon>Fungi</taxon>
        <taxon>Dikarya</taxon>
        <taxon>Basidiomycota</taxon>
        <taxon>Ustilaginomycotina</taxon>
        <taxon>Exobasidiomycetes</taxon>
        <taxon>Tilletiales</taxon>
        <taxon>Tilletiaceae</taxon>
        <taxon>Tilletia</taxon>
    </lineage>
</organism>
<evidence type="ECO:0000256" key="7">
    <source>
        <dbReference type="SAM" id="Phobius"/>
    </source>
</evidence>
<keyword evidence="5 7" id="KW-0472">Membrane</keyword>
<feature type="region of interest" description="Disordered" evidence="6">
    <location>
        <begin position="279"/>
        <end position="316"/>
    </location>
</feature>
<evidence type="ECO:0000256" key="1">
    <source>
        <dbReference type="ARBA" id="ARBA00004141"/>
    </source>
</evidence>
<feature type="region of interest" description="Disordered" evidence="6">
    <location>
        <begin position="71"/>
        <end position="114"/>
    </location>
</feature>
<dbReference type="EMBL" id="LWDD02001076">
    <property type="protein sequence ID" value="KAE8252861.1"/>
    <property type="molecule type" value="Genomic_DNA"/>
</dbReference>
<feature type="compositionally biased region" description="Basic and acidic residues" evidence="6">
    <location>
        <begin position="301"/>
        <end position="313"/>
    </location>
</feature>
<feature type="transmembrane region" description="Helical" evidence="7">
    <location>
        <begin position="611"/>
        <end position="633"/>
    </location>
</feature>
<evidence type="ECO:0000256" key="2">
    <source>
        <dbReference type="ARBA" id="ARBA00009310"/>
    </source>
</evidence>
<protein>
    <recommendedName>
        <fullName evidence="10">Cleft lip and palate transmembrane protein 1</fullName>
    </recommendedName>
</protein>
<dbReference type="PANTHER" id="PTHR21347">
    <property type="entry name" value="CLEFT LIP AND PALATE ASSOCIATED TRANSMEMBRANE PROTEIN-RELATED"/>
    <property type="match status" value="1"/>
</dbReference>
<dbReference type="Pfam" id="PF04193">
    <property type="entry name" value="PQ-loop"/>
    <property type="match status" value="1"/>
</dbReference>
<dbReference type="AlphaFoldDB" id="A0A177V988"/>